<name>A0A9X3WKK4_9BACI</name>
<sequence>MEANLLITRIYQWLSEMIVFYFILLLLFFLANETFSLVLYLSLTIGSITTYTLVGKHSNKFGPIVITTFLIACCAYFLLHYPLFISLLVAIVFCWRYIAHQEIANHNHQIILFVLTFMIVMGILVFSNDTGVIFLVLLQFFVLVGGATFSNYFIENQNNRFNKKAILFLLSSPFIVGTLLWLLFDFIRWVYVFLGKILVTITTWSFLLLDEWIHLDMSSYEDEQRKLKDNMEGNLTRFQQNEMNPVATANEVNITEISYWILNSFLIILVVIASFVIFRKIMHREIATEKNVYATISKLPALQTQDKAKFPFVVKKPNNMIRKEIFDLEKFSHKRGCGRKRGESLTDWFKRLQLPLEGIDLYQNVRYGNKQISKEEEAQFKEQMKKIRFQMEQQ</sequence>
<proteinExistence type="predicted"/>
<keyword evidence="1" id="KW-0472">Membrane</keyword>
<feature type="transmembrane region" description="Helical" evidence="1">
    <location>
        <begin position="37"/>
        <end position="54"/>
    </location>
</feature>
<evidence type="ECO:0000313" key="2">
    <source>
        <dbReference type="EMBL" id="MDC3420006.1"/>
    </source>
</evidence>
<feature type="transmembrane region" description="Helical" evidence="1">
    <location>
        <begin position="259"/>
        <end position="278"/>
    </location>
</feature>
<feature type="transmembrane region" description="Helical" evidence="1">
    <location>
        <begin position="111"/>
        <end position="127"/>
    </location>
</feature>
<feature type="transmembrane region" description="Helical" evidence="1">
    <location>
        <begin position="133"/>
        <end position="154"/>
    </location>
</feature>
<reference evidence="2" key="1">
    <citation type="submission" date="2022-06" db="EMBL/GenBank/DDBJ databases">
        <title>Aquibacillus sp. a new bacterium isolated from soil saline samples.</title>
        <authorList>
            <person name="Galisteo C."/>
            <person name="De La Haba R."/>
            <person name="Sanchez-Porro C."/>
            <person name="Ventosa A."/>
        </authorList>
    </citation>
    <scope>NUCLEOTIDE SEQUENCE</scope>
    <source>
        <strain evidence="2">JCM 12387</strain>
    </source>
</reference>
<comment type="caution">
    <text evidence="2">The sequence shown here is derived from an EMBL/GenBank/DDBJ whole genome shotgun (WGS) entry which is preliminary data.</text>
</comment>
<accession>A0A9X3WKK4</accession>
<keyword evidence="1" id="KW-0812">Transmembrane</keyword>
<keyword evidence="3" id="KW-1185">Reference proteome</keyword>
<feature type="transmembrane region" description="Helical" evidence="1">
    <location>
        <begin position="12"/>
        <end position="31"/>
    </location>
</feature>
<gene>
    <name evidence="2" type="ORF">NC661_06435</name>
</gene>
<dbReference type="RefSeq" id="WP_259868618.1">
    <property type="nucleotide sequence ID" value="NZ_JAMQJZ010000004.1"/>
</dbReference>
<feature type="transmembrane region" description="Helical" evidence="1">
    <location>
        <begin position="61"/>
        <end position="78"/>
    </location>
</feature>
<evidence type="ECO:0008006" key="4">
    <source>
        <dbReference type="Google" id="ProtNLM"/>
    </source>
</evidence>
<dbReference type="EMBL" id="JAMQJZ010000004">
    <property type="protein sequence ID" value="MDC3420006.1"/>
    <property type="molecule type" value="Genomic_DNA"/>
</dbReference>
<protein>
    <recommendedName>
        <fullName evidence="4">DUF4129 domain-containing protein</fullName>
    </recommendedName>
</protein>
<evidence type="ECO:0000313" key="3">
    <source>
        <dbReference type="Proteomes" id="UP001145072"/>
    </source>
</evidence>
<evidence type="ECO:0000256" key="1">
    <source>
        <dbReference type="SAM" id="Phobius"/>
    </source>
</evidence>
<feature type="transmembrane region" description="Helical" evidence="1">
    <location>
        <begin position="190"/>
        <end position="209"/>
    </location>
</feature>
<keyword evidence="1" id="KW-1133">Transmembrane helix</keyword>
<dbReference type="Proteomes" id="UP001145072">
    <property type="component" value="Unassembled WGS sequence"/>
</dbReference>
<organism evidence="2 3">
    <name type="scientific">Aquibacillus koreensis</name>
    <dbReference type="NCBI Taxonomy" id="279446"/>
    <lineage>
        <taxon>Bacteria</taxon>
        <taxon>Bacillati</taxon>
        <taxon>Bacillota</taxon>
        <taxon>Bacilli</taxon>
        <taxon>Bacillales</taxon>
        <taxon>Bacillaceae</taxon>
        <taxon>Aquibacillus</taxon>
    </lineage>
</organism>
<dbReference type="AlphaFoldDB" id="A0A9X3WKK4"/>
<feature type="transmembrane region" description="Helical" evidence="1">
    <location>
        <begin position="166"/>
        <end position="184"/>
    </location>
</feature>